<dbReference type="InterPro" id="IPR037053">
    <property type="entry name" value="Phage_tail_collar_dom_sf"/>
</dbReference>
<dbReference type="InterPro" id="IPR011083">
    <property type="entry name" value="Phage_tail_collar_dom"/>
</dbReference>
<gene>
    <name evidence="2" type="ORF">C0Z18_02440</name>
</gene>
<dbReference type="RefSeq" id="WP_102643785.1">
    <property type="nucleotide sequence ID" value="NZ_PNYA01000002.1"/>
</dbReference>
<dbReference type="Pfam" id="PF07484">
    <property type="entry name" value="Collar"/>
    <property type="match status" value="1"/>
</dbReference>
<dbReference type="Gene3D" id="3.90.1340.10">
    <property type="entry name" value="Phage tail collar domain"/>
    <property type="match status" value="1"/>
</dbReference>
<organism evidence="2 3">
    <name type="scientific">Trinickia dabaoshanensis</name>
    <dbReference type="NCBI Taxonomy" id="564714"/>
    <lineage>
        <taxon>Bacteria</taxon>
        <taxon>Pseudomonadati</taxon>
        <taxon>Pseudomonadota</taxon>
        <taxon>Betaproteobacteria</taxon>
        <taxon>Burkholderiales</taxon>
        <taxon>Burkholderiaceae</taxon>
        <taxon>Trinickia</taxon>
    </lineage>
</organism>
<dbReference type="SUPFAM" id="SSF88874">
    <property type="entry name" value="Receptor-binding domain of short tail fibre protein gp12"/>
    <property type="match status" value="1"/>
</dbReference>
<evidence type="ECO:0000313" key="2">
    <source>
        <dbReference type="EMBL" id="PMS23095.1"/>
    </source>
</evidence>
<dbReference type="OrthoDB" id="9810174at2"/>
<proteinExistence type="predicted"/>
<evidence type="ECO:0000313" key="3">
    <source>
        <dbReference type="Proteomes" id="UP000235616"/>
    </source>
</evidence>
<feature type="domain" description="Phage tail collar" evidence="1">
    <location>
        <begin position="7"/>
        <end position="63"/>
    </location>
</feature>
<protein>
    <submittedName>
        <fullName evidence="2">Phage tail protein</fullName>
    </submittedName>
</protein>
<dbReference type="AlphaFoldDB" id="A0A2N7W150"/>
<dbReference type="Proteomes" id="UP000235616">
    <property type="component" value="Unassembled WGS sequence"/>
</dbReference>
<accession>A0A2N7W150</accession>
<comment type="caution">
    <text evidence="2">The sequence shown here is derived from an EMBL/GenBank/DDBJ whole genome shotgun (WGS) entry which is preliminary data.</text>
</comment>
<dbReference type="EMBL" id="PNYA01000002">
    <property type="protein sequence ID" value="PMS23095.1"/>
    <property type="molecule type" value="Genomic_DNA"/>
</dbReference>
<keyword evidence="3" id="KW-1185">Reference proteome</keyword>
<name>A0A2N7W150_9BURK</name>
<evidence type="ECO:0000259" key="1">
    <source>
        <dbReference type="Pfam" id="PF07484"/>
    </source>
</evidence>
<sequence>MSDPFLGEIRMVGFNYAPYGWALCQGQTMSISQNNALFALLGTSFGGNGQSTFQLPDLQSRTPVGMGQGLGLSAVEIGEKAGTENATLTVSNMPQHTHTASVSGGGAVTGSISIPATTTTGSEGASPSNTSVLGPIGVSGHPGSLYSTATPNTTLAPFNVSLQGAAPAVQNSIAGSGLPFSLRNPYLGINFIIALQGVYPSRG</sequence>
<reference evidence="2 3" key="1">
    <citation type="submission" date="2018-01" db="EMBL/GenBank/DDBJ databases">
        <title>Whole genome analyses suggest that Burkholderia sensu lato contains two further novel genera in the rhizoxinica-symbiotica group Mycetohabitans gen. nov., and Trinickia gen. nov.: implications for the evolution of diazotrophy and nodulation in the Burkholderiaceae.</title>
        <authorList>
            <person name="Estrada-de los Santos P."/>
            <person name="Palmer M."/>
            <person name="Chavez-Ramirez B."/>
            <person name="Beukes C."/>
            <person name="Steenkamp E.T."/>
            <person name="Hirsch A.M."/>
            <person name="Manyaka P."/>
            <person name="Maluk M."/>
            <person name="Lafos M."/>
            <person name="Crook M."/>
            <person name="Gross E."/>
            <person name="Simon M.F."/>
            <person name="Bueno dos Reis Junior F."/>
            <person name="Poole P.S."/>
            <person name="Venter S.N."/>
            <person name="James E.K."/>
        </authorList>
    </citation>
    <scope>NUCLEOTIDE SEQUENCE [LARGE SCALE GENOMIC DNA]</scope>
    <source>
        <strain evidence="2 3">GIMN1.004</strain>
    </source>
</reference>